<evidence type="ECO:0000256" key="7">
    <source>
        <dbReference type="ARBA" id="ARBA00023014"/>
    </source>
</evidence>
<keyword evidence="4" id="KW-0479">Metal-binding</keyword>
<dbReference type="PANTHER" id="PTHR43112">
    <property type="entry name" value="FERREDOXIN"/>
    <property type="match status" value="1"/>
</dbReference>
<dbReference type="InterPro" id="IPR036010">
    <property type="entry name" value="2Fe-2S_ferredoxin-like_sf"/>
</dbReference>
<evidence type="ECO:0000256" key="3">
    <source>
        <dbReference type="ARBA" id="ARBA00022714"/>
    </source>
</evidence>
<keyword evidence="5" id="KW-0249">Electron transport</keyword>
<keyword evidence="2" id="KW-0813">Transport</keyword>
<keyword evidence="6" id="KW-0408">Iron</keyword>
<dbReference type="EMBL" id="CP137640">
    <property type="protein sequence ID" value="WVX81164.1"/>
    <property type="molecule type" value="Genomic_DNA"/>
</dbReference>
<comment type="similarity">
    <text evidence="1">Belongs to the 2Fe2S plant-type ferredoxin family.</text>
</comment>
<protein>
    <submittedName>
        <fullName evidence="10">2Fe-2S iron-sulfur cluster binding domain-containing protein</fullName>
    </submittedName>
</protein>
<dbReference type="Proteomes" id="UP001357223">
    <property type="component" value="Chromosome"/>
</dbReference>
<sequence>MYKVTLKARGQQFEYDCPLNVTPLRAARDQFIPIPTGCQRGGCGMCKVKVLDGEYEQELVRSHDALSDEELADGYALACYMTPKSDLEIITIEDYERLLNESKVETISEMK</sequence>
<evidence type="ECO:0000256" key="2">
    <source>
        <dbReference type="ARBA" id="ARBA00022448"/>
    </source>
</evidence>
<dbReference type="InterPro" id="IPR006058">
    <property type="entry name" value="2Fe2S_fd_BS"/>
</dbReference>
<comment type="cofactor">
    <cofactor evidence="8">
        <name>[2Fe-2S] cluster</name>
        <dbReference type="ChEBI" id="CHEBI:190135"/>
    </cofactor>
</comment>
<evidence type="ECO:0000256" key="4">
    <source>
        <dbReference type="ARBA" id="ARBA00022723"/>
    </source>
</evidence>
<name>A0ABZ2CBK5_9BACI</name>
<keyword evidence="11" id="KW-1185">Reference proteome</keyword>
<dbReference type="RefSeq" id="WP_338450094.1">
    <property type="nucleotide sequence ID" value="NZ_CP137640.1"/>
</dbReference>
<evidence type="ECO:0000256" key="8">
    <source>
        <dbReference type="ARBA" id="ARBA00034078"/>
    </source>
</evidence>
<dbReference type="Gene3D" id="3.10.20.30">
    <property type="match status" value="1"/>
</dbReference>
<dbReference type="Pfam" id="PF00111">
    <property type="entry name" value="Fer2"/>
    <property type="match status" value="1"/>
</dbReference>
<evidence type="ECO:0000256" key="1">
    <source>
        <dbReference type="ARBA" id="ARBA00007874"/>
    </source>
</evidence>
<keyword evidence="3" id="KW-0001">2Fe-2S</keyword>
<evidence type="ECO:0000313" key="11">
    <source>
        <dbReference type="Proteomes" id="UP001357223"/>
    </source>
</evidence>
<evidence type="ECO:0000256" key="6">
    <source>
        <dbReference type="ARBA" id="ARBA00023004"/>
    </source>
</evidence>
<gene>
    <name evidence="10" type="ORF">R4Z09_28835</name>
</gene>
<keyword evidence="7" id="KW-0411">Iron-sulfur</keyword>
<feature type="domain" description="2Fe-2S ferredoxin-type" evidence="9">
    <location>
        <begin position="2"/>
        <end position="95"/>
    </location>
</feature>
<dbReference type="InterPro" id="IPR012675">
    <property type="entry name" value="Beta-grasp_dom_sf"/>
</dbReference>
<dbReference type="PROSITE" id="PS00197">
    <property type="entry name" value="2FE2S_FER_1"/>
    <property type="match status" value="1"/>
</dbReference>
<dbReference type="InterPro" id="IPR001041">
    <property type="entry name" value="2Fe-2S_ferredoxin-type"/>
</dbReference>
<evidence type="ECO:0000259" key="9">
    <source>
        <dbReference type="PROSITE" id="PS51085"/>
    </source>
</evidence>
<accession>A0ABZ2CBK5</accession>
<reference evidence="10 11" key="1">
    <citation type="submission" date="2023-10" db="EMBL/GenBank/DDBJ databases">
        <title>Niallia locisalis sp.nov. isolated from a salt pond sample.</title>
        <authorList>
            <person name="Li X.-J."/>
            <person name="Dong L."/>
        </authorList>
    </citation>
    <scope>NUCLEOTIDE SEQUENCE [LARGE SCALE GENOMIC DNA]</scope>
    <source>
        <strain evidence="10 11">DSM 29761</strain>
    </source>
</reference>
<proteinExistence type="inferred from homology"/>
<dbReference type="PANTHER" id="PTHR43112:SF3">
    <property type="entry name" value="FERREDOXIN-2, CHLOROPLASTIC"/>
    <property type="match status" value="1"/>
</dbReference>
<dbReference type="CDD" id="cd00207">
    <property type="entry name" value="fer2"/>
    <property type="match status" value="1"/>
</dbReference>
<evidence type="ECO:0000313" key="10">
    <source>
        <dbReference type="EMBL" id="WVX81164.1"/>
    </source>
</evidence>
<dbReference type="SUPFAM" id="SSF54292">
    <property type="entry name" value="2Fe-2S ferredoxin-like"/>
    <property type="match status" value="1"/>
</dbReference>
<dbReference type="PROSITE" id="PS51085">
    <property type="entry name" value="2FE2S_FER_2"/>
    <property type="match status" value="1"/>
</dbReference>
<evidence type="ECO:0000256" key="5">
    <source>
        <dbReference type="ARBA" id="ARBA00022982"/>
    </source>
</evidence>
<organism evidence="10 11">
    <name type="scientific">Niallia oryzisoli</name>
    <dbReference type="NCBI Taxonomy" id="1737571"/>
    <lineage>
        <taxon>Bacteria</taxon>
        <taxon>Bacillati</taxon>
        <taxon>Bacillota</taxon>
        <taxon>Bacilli</taxon>
        <taxon>Bacillales</taxon>
        <taxon>Bacillaceae</taxon>
        <taxon>Niallia</taxon>
    </lineage>
</organism>